<keyword evidence="11" id="KW-1185">Reference proteome</keyword>
<evidence type="ECO:0000256" key="3">
    <source>
        <dbReference type="ARBA" id="ARBA00022617"/>
    </source>
</evidence>
<accession>A0AAN6TKB9</accession>
<dbReference type="Proteomes" id="UP001302812">
    <property type="component" value="Unassembled WGS sequence"/>
</dbReference>
<comment type="cofactor">
    <cofactor evidence="1 8">
        <name>heme</name>
        <dbReference type="ChEBI" id="CHEBI:30413"/>
    </cofactor>
</comment>
<dbReference type="PANTHER" id="PTHR24305:SF237">
    <property type="entry name" value="CYTOCHROME P450 MONOOXYGENASE ATNE-RELATED"/>
    <property type="match status" value="1"/>
</dbReference>
<gene>
    <name evidence="10" type="ORF">N656DRAFT_775890</name>
</gene>
<dbReference type="SUPFAM" id="SSF48264">
    <property type="entry name" value="Cytochrome P450"/>
    <property type="match status" value="1"/>
</dbReference>
<evidence type="ECO:0000313" key="11">
    <source>
        <dbReference type="Proteomes" id="UP001302812"/>
    </source>
</evidence>
<keyword evidence="6 8" id="KW-0408">Iron</keyword>
<dbReference type="InterPro" id="IPR002401">
    <property type="entry name" value="Cyt_P450_E_grp-I"/>
</dbReference>
<evidence type="ECO:0000256" key="7">
    <source>
        <dbReference type="ARBA" id="ARBA00023033"/>
    </source>
</evidence>
<dbReference type="Gene3D" id="1.10.630.10">
    <property type="entry name" value="Cytochrome P450"/>
    <property type="match status" value="1"/>
</dbReference>
<dbReference type="PRINTS" id="PR00463">
    <property type="entry name" value="EP450I"/>
</dbReference>
<dbReference type="InterPro" id="IPR036396">
    <property type="entry name" value="Cyt_P450_sf"/>
</dbReference>
<comment type="caution">
    <text evidence="10">The sequence shown here is derived from an EMBL/GenBank/DDBJ whole genome shotgun (WGS) entry which is preliminary data.</text>
</comment>
<feature type="compositionally biased region" description="Gly residues" evidence="9">
    <location>
        <begin position="513"/>
        <end position="523"/>
    </location>
</feature>
<sequence length="557" mass="62804">MASLASWQKLESITPSEWLLVLVLTGSLLFTANAIYNLYFHPLAHIPGPFWARASGIPSWWHARSGKRHVWLWRQFQIYGNKIRVTPNTVLFCDTQAYADIYSNKSNVRRSPFYSAWKRDSRENHTLNTIDVAEHAQKRKRLNMAFTEKTTRAAASFITDHVDRWNELLVPEERGKTGDWTTPVDLSEKLDALVFDIMGDLCFGRSFDVKEPGYNPLKAVPHSIVEYMKFYYPICRSPVLSLLLWLKPRGLNRIFAFLSPPAARLYLKFVDDSTASRITLMEKQASMQEEDRRKDLFYFLASARDPDTGASVYQEFELRAEASLLIVAGSDTTSISLSGIFFYLTTNPQCLAKLTAEVRSAFSSAEDIVYGPRLLGCEYLKACVDEGMRLVPAGPCELPREVLEGGLLVKGEYYPPGTVVGTVPWALSRSRAVWGDDAETFRPERWIVANEEKEAEQQHGSTKESVKRAREAHHPFLSGPGSCVGKNVAMVEMLIVIARTVYRFDIRRAPGSTVGGGSPGQGYGPDDPAEDPSQFQLYDAYISLRKGPVVQFRTRRV</sequence>
<dbReference type="AlphaFoldDB" id="A0AAN6TKB9"/>
<evidence type="ECO:0000256" key="8">
    <source>
        <dbReference type="PIRSR" id="PIRSR602401-1"/>
    </source>
</evidence>
<dbReference type="PANTHER" id="PTHR24305">
    <property type="entry name" value="CYTOCHROME P450"/>
    <property type="match status" value="1"/>
</dbReference>
<evidence type="ECO:0000313" key="10">
    <source>
        <dbReference type="EMBL" id="KAK4115901.1"/>
    </source>
</evidence>
<dbReference type="InterPro" id="IPR050121">
    <property type="entry name" value="Cytochrome_P450_monoxygenase"/>
</dbReference>
<reference evidence="10" key="2">
    <citation type="submission" date="2023-05" db="EMBL/GenBank/DDBJ databases">
        <authorList>
            <consortium name="Lawrence Berkeley National Laboratory"/>
            <person name="Steindorff A."/>
            <person name="Hensen N."/>
            <person name="Bonometti L."/>
            <person name="Westerberg I."/>
            <person name="Brannstrom I.O."/>
            <person name="Guillou S."/>
            <person name="Cros-Aarteil S."/>
            <person name="Calhoun S."/>
            <person name="Haridas S."/>
            <person name="Kuo A."/>
            <person name="Mondo S."/>
            <person name="Pangilinan J."/>
            <person name="Riley R."/>
            <person name="Labutti K."/>
            <person name="Andreopoulos B."/>
            <person name="Lipzen A."/>
            <person name="Chen C."/>
            <person name="Yanf M."/>
            <person name="Daum C."/>
            <person name="Ng V."/>
            <person name="Clum A."/>
            <person name="Ohm R."/>
            <person name="Martin F."/>
            <person name="Silar P."/>
            <person name="Natvig D."/>
            <person name="Lalanne C."/>
            <person name="Gautier V."/>
            <person name="Ament-Velasquez S.L."/>
            <person name="Kruys A."/>
            <person name="Hutchinson M.I."/>
            <person name="Powell A.J."/>
            <person name="Barry K."/>
            <person name="Miller A.N."/>
            <person name="Grigoriev I.V."/>
            <person name="Debuchy R."/>
            <person name="Gladieux P."/>
            <person name="Thoren M.H."/>
            <person name="Johannesson H."/>
        </authorList>
    </citation>
    <scope>NUCLEOTIDE SEQUENCE</scope>
    <source>
        <strain evidence="10">CBS 508.74</strain>
    </source>
</reference>
<dbReference type="GO" id="GO:0004497">
    <property type="term" value="F:monooxygenase activity"/>
    <property type="evidence" value="ECO:0007669"/>
    <property type="project" value="UniProtKB-KW"/>
</dbReference>
<evidence type="ECO:0000256" key="1">
    <source>
        <dbReference type="ARBA" id="ARBA00001971"/>
    </source>
</evidence>
<dbReference type="EMBL" id="MU853334">
    <property type="protein sequence ID" value="KAK4115901.1"/>
    <property type="molecule type" value="Genomic_DNA"/>
</dbReference>
<evidence type="ECO:0000256" key="2">
    <source>
        <dbReference type="ARBA" id="ARBA00010617"/>
    </source>
</evidence>
<organism evidence="10 11">
    <name type="scientific">Canariomyces notabilis</name>
    <dbReference type="NCBI Taxonomy" id="2074819"/>
    <lineage>
        <taxon>Eukaryota</taxon>
        <taxon>Fungi</taxon>
        <taxon>Dikarya</taxon>
        <taxon>Ascomycota</taxon>
        <taxon>Pezizomycotina</taxon>
        <taxon>Sordariomycetes</taxon>
        <taxon>Sordariomycetidae</taxon>
        <taxon>Sordariales</taxon>
        <taxon>Chaetomiaceae</taxon>
        <taxon>Canariomyces</taxon>
    </lineage>
</organism>
<dbReference type="InterPro" id="IPR001128">
    <property type="entry name" value="Cyt_P450"/>
</dbReference>
<keyword evidence="5" id="KW-0560">Oxidoreductase</keyword>
<dbReference type="GeneID" id="89938648"/>
<feature type="binding site" description="axial binding residue" evidence="8">
    <location>
        <position position="483"/>
    </location>
    <ligand>
        <name>heme</name>
        <dbReference type="ChEBI" id="CHEBI:30413"/>
    </ligand>
    <ligandPart>
        <name>Fe</name>
        <dbReference type="ChEBI" id="CHEBI:18248"/>
    </ligandPart>
</feature>
<dbReference type="PRINTS" id="PR00385">
    <property type="entry name" value="P450"/>
</dbReference>
<evidence type="ECO:0000256" key="5">
    <source>
        <dbReference type="ARBA" id="ARBA00023002"/>
    </source>
</evidence>
<name>A0AAN6TKB9_9PEZI</name>
<dbReference type="GO" id="GO:0005506">
    <property type="term" value="F:iron ion binding"/>
    <property type="evidence" value="ECO:0007669"/>
    <property type="project" value="InterPro"/>
</dbReference>
<keyword evidence="4 8" id="KW-0479">Metal-binding</keyword>
<evidence type="ECO:0000256" key="4">
    <source>
        <dbReference type="ARBA" id="ARBA00022723"/>
    </source>
</evidence>
<comment type="similarity">
    <text evidence="2">Belongs to the cytochrome P450 family.</text>
</comment>
<protein>
    <submittedName>
        <fullName evidence="10">Cytochrome P450 monooxygenase-like protein</fullName>
    </submittedName>
</protein>
<feature type="region of interest" description="Disordered" evidence="9">
    <location>
        <begin position="509"/>
        <end position="531"/>
    </location>
</feature>
<reference evidence="10" key="1">
    <citation type="journal article" date="2023" name="Mol. Phylogenet. Evol.">
        <title>Genome-scale phylogeny and comparative genomics of the fungal order Sordariales.</title>
        <authorList>
            <person name="Hensen N."/>
            <person name="Bonometti L."/>
            <person name="Westerberg I."/>
            <person name="Brannstrom I.O."/>
            <person name="Guillou S."/>
            <person name="Cros-Aarteil S."/>
            <person name="Calhoun S."/>
            <person name="Haridas S."/>
            <person name="Kuo A."/>
            <person name="Mondo S."/>
            <person name="Pangilinan J."/>
            <person name="Riley R."/>
            <person name="LaButti K."/>
            <person name="Andreopoulos B."/>
            <person name="Lipzen A."/>
            <person name="Chen C."/>
            <person name="Yan M."/>
            <person name="Daum C."/>
            <person name="Ng V."/>
            <person name="Clum A."/>
            <person name="Steindorff A."/>
            <person name="Ohm R.A."/>
            <person name="Martin F."/>
            <person name="Silar P."/>
            <person name="Natvig D.O."/>
            <person name="Lalanne C."/>
            <person name="Gautier V."/>
            <person name="Ament-Velasquez S.L."/>
            <person name="Kruys A."/>
            <person name="Hutchinson M.I."/>
            <person name="Powell A.J."/>
            <person name="Barry K."/>
            <person name="Miller A.N."/>
            <person name="Grigoriev I.V."/>
            <person name="Debuchy R."/>
            <person name="Gladieux P."/>
            <person name="Hiltunen Thoren M."/>
            <person name="Johannesson H."/>
        </authorList>
    </citation>
    <scope>NUCLEOTIDE SEQUENCE</scope>
    <source>
        <strain evidence="10">CBS 508.74</strain>
    </source>
</reference>
<evidence type="ECO:0000256" key="6">
    <source>
        <dbReference type="ARBA" id="ARBA00023004"/>
    </source>
</evidence>
<keyword evidence="3 8" id="KW-0349">Heme</keyword>
<dbReference type="RefSeq" id="XP_064673471.1">
    <property type="nucleotide sequence ID" value="XM_064814523.1"/>
</dbReference>
<proteinExistence type="inferred from homology"/>
<dbReference type="GO" id="GO:0016705">
    <property type="term" value="F:oxidoreductase activity, acting on paired donors, with incorporation or reduction of molecular oxygen"/>
    <property type="evidence" value="ECO:0007669"/>
    <property type="project" value="InterPro"/>
</dbReference>
<dbReference type="GO" id="GO:0020037">
    <property type="term" value="F:heme binding"/>
    <property type="evidence" value="ECO:0007669"/>
    <property type="project" value="InterPro"/>
</dbReference>
<dbReference type="CDD" id="cd11061">
    <property type="entry name" value="CYP67-like"/>
    <property type="match status" value="1"/>
</dbReference>
<keyword evidence="7 10" id="KW-0503">Monooxygenase</keyword>
<dbReference type="Pfam" id="PF00067">
    <property type="entry name" value="p450"/>
    <property type="match status" value="1"/>
</dbReference>
<evidence type="ECO:0000256" key="9">
    <source>
        <dbReference type="SAM" id="MobiDB-lite"/>
    </source>
</evidence>